<accession>M3CH03</accession>
<dbReference type="eggNOG" id="ENOG502SBG2">
    <property type="taxonomic scope" value="Eukaryota"/>
</dbReference>
<dbReference type="SUPFAM" id="SSF54768">
    <property type="entry name" value="dsRNA-binding domain-like"/>
    <property type="match status" value="1"/>
</dbReference>
<feature type="compositionally biased region" description="Gly residues" evidence="1">
    <location>
        <begin position="171"/>
        <end position="180"/>
    </location>
</feature>
<evidence type="ECO:0000313" key="2">
    <source>
        <dbReference type="EMBL" id="EMF13103.1"/>
    </source>
</evidence>
<dbReference type="EMBL" id="KB456263">
    <property type="protein sequence ID" value="EMF13103.1"/>
    <property type="molecule type" value="Genomic_DNA"/>
</dbReference>
<evidence type="ECO:0000256" key="1">
    <source>
        <dbReference type="SAM" id="MobiDB-lite"/>
    </source>
</evidence>
<feature type="region of interest" description="Disordered" evidence="1">
    <location>
        <begin position="163"/>
        <end position="188"/>
    </location>
</feature>
<name>M3CH03_SPHMS</name>
<dbReference type="HOGENOM" id="CLU_099958_0_0_1"/>
<gene>
    <name evidence="2" type="ORF">SEPMUDRAFT_148488</name>
</gene>
<protein>
    <recommendedName>
        <fullName evidence="4">DRBM domain-containing protein</fullName>
    </recommendedName>
</protein>
<dbReference type="Gene3D" id="3.30.160.20">
    <property type="match status" value="1"/>
</dbReference>
<dbReference type="GeneID" id="27902087"/>
<reference evidence="2 3" key="1">
    <citation type="journal article" date="2012" name="PLoS Pathog.">
        <title>Diverse lifestyles and strategies of plant pathogenesis encoded in the genomes of eighteen Dothideomycetes fungi.</title>
        <authorList>
            <person name="Ohm R.A."/>
            <person name="Feau N."/>
            <person name="Henrissat B."/>
            <person name="Schoch C.L."/>
            <person name="Horwitz B.A."/>
            <person name="Barry K.W."/>
            <person name="Condon B.J."/>
            <person name="Copeland A.C."/>
            <person name="Dhillon B."/>
            <person name="Glaser F."/>
            <person name="Hesse C.N."/>
            <person name="Kosti I."/>
            <person name="LaButti K."/>
            <person name="Lindquist E.A."/>
            <person name="Lucas S."/>
            <person name="Salamov A.A."/>
            <person name="Bradshaw R.E."/>
            <person name="Ciuffetti L."/>
            <person name="Hamelin R.C."/>
            <person name="Kema G.H.J."/>
            <person name="Lawrence C."/>
            <person name="Scott J.A."/>
            <person name="Spatafora J.W."/>
            <person name="Turgeon B.G."/>
            <person name="de Wit P.J.G.M."/>
            <person name="Zhong S."/>
            <person name="Goodwin S.B."/>
            <person name="Grigoriev I.V."/>
        </authorList>
    </citation>
    <scope>NUCLEOTIDE SEQUENCE [LARGE SCALE GENOMIC DNA]</scope>
    <source>
        <strain evidence="2 3">SO2202</strain>
    </source>
</reference>
<sequence>MFYTMYLSSVCQRRQWPEPHYEPYRTRTGWHCKVRVNNREYSTEVPYASENLARDGAAQKGYMICRNFSVNDGMGPGQRPGSSVQGLPVAIGTGRRGGGGGSSGGSSGGKRGSAASYDTISSGGTAMTTTTDDDGTLSSSGGNSPRSVDSGFEVQMRLVTQQCPKPLVRQLGGGGGGGGGRRSKASLNHNNNNIMVKNNGNGCANNNNHHHHHHHDSYVCYCQRGTVRAYGRCGWCLSEAGWQ</sequence>
<dbReference type="Proteomes" id="UP000016931">
    <property type="component" value="Unassembled WGS sequence"/>
</dbReference>
<dbReference type="AlphaFoldDB" id="M3CH03"/>
<feature type="region of interest" description="Disordered" evidence="1">
    <location>
        <begin position="73"/>
        <end position="149"/>
    </location>
</feature>
<feature type="compositionally biased region" description="Low complexity" evidence="1">
    <location>
        <begin position="119"/>
        <end position="142"/>
    </location>
</feature>
<feature type="compositionally biased region" description="Gly residues" evidence="1">
    <location>
        <begin position="94"/>
        <end position="111"/>
    </location>
</feature>
<dbReference type="CDD" id="cd00048">
    <property type="entry name" value="DSRM_SF"/>
    <property type="match status" value="1"/>
</dbReference>
<proteinExistence type="predicted"/>
<evidence type="ECO:0000313" key="3">
    <source>
        <dbReference type="Proteomes" id="UP000016931"/>
    </source>
</evidence>
<dbReference type="RefSeq" id="XP_016761224.1">
    <property type="nucleotide sequence ID" value="XM_016904950.1"/>
</dbReference>
<organism evidence="2 3">
    <name type="scientific">Sphaerulina musiva (strain SO2202)</name>
    <name type="common">Poplar stem canker fungus</name>
    <name type="synonym">Septoria musiva</name>
    <dbReference type="NCBI Taxonomy" id="692275"/>
    <lineage>
        <taxon>Eukaryota</taxon>
        <taxon>Fungi</taxon>
        <taxon>Dikarya</taxon>
        <taxon>Ascomycota</taxon>
        <taxon>Pezizomycotina</taxon>
        <taxon>Dothideomycetes</taxon>
        <taxon>Dothideomycetidae</taxon>
        <taxon>Mycosphaerellales</taxon>
        <taxon>Mycosphaerellaceae</taxon>
        <taxon>Sphaerulina</taxon>
    </lineage>
</organism>
<evidence type="ECO:0008006" key="4">
    <source>
        <dbReference type="Google" id="ProtNLM"/>
    </source>
</evidence>
<dbReference type="OrthoDB" id="5274873at2759"/>
<keyword evidence="3" id="KW-1185">Reference proteome</keyword>